<proteinExistence type="predicted"/>
<feature type="compositionally biased region" description="Basic and acidic residues" evidence="1">
    <location>
        <begin position="1"/>
        <end position="26"/>
    </location>
</feature>
<evidence type="ECO:0000256" key="1">
    <source>
        <dbReference type="SAM" id="MobiDB-lite"/>
    </source>
</evidence>
<evidence type="ECO:0000313" key="3">
    <source>
        <dbReference type="Proteomes" id="UP001370490"/>
    </source>
</evidence>
<evidence type="ECO:0000313" key="2">
    <source>
        <dbReference type="EMBL" id="KAK6947925.1"/>
    </source>
</evidence>
<gene>
    <name evidence="2" type="ORF">RJ641_001398</name>
</gene>
<dbReference type="EMBL" id="JBAMMX010000001">
    <property type="protein sequence ID" value="KAK6947925.1"/>
    <property type="molecule type" value="Genomic_DNA"/>
</dbReference>
<dbReference type="Proteomes" id="UP001370490">
    <property type="component" value="Unassembled WGS sequence"/>
</dbReference>
<name>A0AAN8ZWR5_9MAGN</name>
<accession>A0AAN8ZWR5</accession>
<organism evidence="2 3">
    <name type="scientific">Dillenia turbinata</name>
    <dbReference type="NCBI Taxonomy" id="194707"/>
    <lineage>
        <taxon>Eukaryota</taxon>
        <taxon>Viridiplantae</taxon>
        <taxon>Streptophyta</taxon>
        <taxon>Embryophyta</taxon>
        <taxon>Tracheophyta</taxon>
        <taxon>Spermatophyta</taxon>
        <taxon>Magnoliopsida</taxon>
        <taxon>eudicotyledons</taxon>
        <taxon>Gunneridae</taxon>
        <taxon>Pentapetalae</taxon>
        <taxon>Dilleniales</taxon>
        <taxon>Dilleniaceae</taxon>
        <taxon>Dillenia</taxon>
    </lineage>
</organism>
<dbReference type="AlphaFoldDB" id="A0AAN8ZWR5"/>
<sequence>MGNCMERSRENQEQADGKQQENEEAKLGSGYGKGSKGVMRIKVVLTKEELEWMIDRLKNKEGTSLEDVLEEMDRRRRKEVDGGWKPSLESIMECPEIVEMDR</sequence>
<dbReference type="PANTHER" id="PTHR35704:SF1">
    <property type="entry name" value="OS02G0254600 PROTEIN"/>
    <property type="match status" value="1"/>
</dbReference>
<comment type="caution">
    <text evidence="2">The sequence shown here is derived from an EMBL/GenBank/DDBJ whole genome shotgun (WGS) entry which is preliminary data.</text>
</comment>
<feature type="region of interest" description="Disordered" evidence="1">
    <location>
        <begin position="1"/>
        <end position="35"/>
    </location>
</feature>
<protein>
    <submittedName>
        <fullName evidence="2">Uncharacterized protein</fullName>
    </submittedName>
</protein>
<keyword evidence="3" id="KW-1185">Reference proteome</keyword>
<dbReference type="PANTHER" id="PTHR35704">
    <property type="entry name" value="OS02G0254600 PROTEIN"/>
    <property type="match status" value="1"/>
</dbReference>
<reference evidence="2 3" key="1">
    <citation type="submission" date="2023-12" db="EMBL/GenBank/DDBJ databases">
        <title>A high-quality genome assembly for Dillenia turbinata (Dilleniales).</title>
        <authorList>
            <person name="Chanderbali A."/>
        </authorList>
    </citation>
    <scope>NUCLEOTIDE SEQUENCE [LARGE SCALE GENOMIC DNA]</scope>
    <source>
        <strain evidence="2">LSX21</strain>
        <tissue evidence="2">Leaf</tissue>
    </source>
</reference>